<dbReference type="PANTHER" id="PTHR24287">
    <property type="entry name" value="P450, PUTATIVE (EUROFUNG)-RELATED"/>
    <property type="match status" value="1"/>
</dbReference>
<dbReference type="EMBL" id="CAUWAG010000010">
    <property type="protein sequence ID" value="CAJ2507308.1"/>
    <property type="molecule type" value="Genomic_DNA"/>
</dbReference>
<sequence>MTTLPTGGGPDGKFPVFVKKGQAVAYCVYVMHRRKDIYGEDAEKFRTERWEGDELKNIHNYAYLPFNGGPRVCLGQEFALLEASYTIVRLMQLFPKIEVPSTEPDTEIGHERQNLTLVVMATLSSGEADADADNEYGETPFVVATRKHHRDTKIVLLVEIAEAKGPGRQRM</sequence>
<keyword evidence="3 7" id="KW-0479">Metal-binding</keyword>
<dbReference type="AlphaFoldDB" id="A0AAI8YJW2"/>
<keyword evidence="7" id="KW-0349">Heme</keyword>
<organism evidence="8 9">
    <name type="scientific">Anthostomella pinea</name>
    <dbReference type="NCBI Taxonomy" id="933095"/>
    <lineage>
        <taxon>Eukaryota</taxon>
        <taxon>Fungi</taxon>
        <taxon>Dikarya</taxon>
        <taxon>Ascomycota</taxon>
        <taxon>Pezizomycotina</taxon>
        <taxon>Sordariomycetes</taxon>
        <taxon>Xylariomycetidae</taxon>
        <taxon>Xylariales</taxon>
        <taxon>Xylariaceae</taxon>
        <taxon>Anthostomella</taxon>
    </lineage>
</organism>
<dbReference type="GO" id="GO:0016705">
    <property type="term" value="F:oxidoreductase activity, acting on paired donors, with incorporation or reduction of molecular oxygen"/>
    <property type="evidence" value="ECO:0007669"/>
    <property type="project" value="InterPro"/>
</dbReference>
<keyword evidence="5 7" id="KW-0408">Iron</keyword>
<evidence type="ECO:0000256" key="7">
    <source>
        <dbReference type="RuleBase" id="RU000461"/>
    </source>
</evidence>
<dbReference type="SUPFAM" id="SSF48264">
    <property type="entry name" value="Cytochrome P450"/>
    <property type="match status" value="1"/>
</dbReference>
<proteinExistence type="inferred from homology"/>
<dbReference type="Proteomes" id="UP001295740">
    <property type="component" value="Unassembled WGS sequence"/>
</dbReference>
<comment type="similarity">
    <text evidence="2 7">Belongs to the cytochrome P450 family.</text>
</comment>
<evidence type="ECO:0000313" key="8">
    <source>
        <dbReference type="EMBL" id="CAJ2507308.1"/>
    </source>
</evidence>
<dbReference type="GO" id="GO:0005506">
    <property type="term" value="F:iron ion binding"/>
    <property type="evidence" value="ECO:0007669"/>
    <property type="project" value="InterPro"/>
</dbReference>
<dbReference type="GO" id="GO:0020037">
    <property type="term" value="F:heme binding"/>
    <property type="evidence" value="ECO:0007669"/>
    <property type="project" value="InterPro"/>
</dbReference>
<keyword evidence="6 7" id="KW-0503">Monooxygenase</keyword>
<name>A0AAI8YJW2_9PEZI</name>
<evidence type="ECO:0000313" key="9">
    <source>
        <dbReference type="Proteomes" id="UP001295740"/>
    </source>
</evidence>
<dbReference type="InterPro" id="IPR001128">
    <property type="entry name" value="Cyt_P450"/>
</dbReference>
<comment type="caution">
    <text evidence="8">The sequence shown here is derived from an EMBL/GenBank/DDBJ whole genome shotgun (WGS) entry which is preliminary data.</text>
</comment>
<evidence type="ECO:0000256" key="2">
    <source>
        <dbReference type="ARBA" id="ARBA00010617"/>
    </source>
</evidence>
<evidence type="ECO:0000256" key="5">
    <source>
        <dbReference type="ARBA" id="ARBA00023004"/>
    </source>
</evidence>
<dbReference type="InterPro" id="IPR047146">
    <property type="entry name" value="Cyt_P450_E_CYP52_fungi"/>
</dbReference>
<evidence type="ECO:0000256" key="4">
    <source>
        <dbReference type="ARBA" id="ARBA00023002"/>
    </source>
</evidence>
<evidence type="ECO:0000256" key="6">
    <source>
        <dbReference type="ARBA" id="ARBA00023033"/>
    </source>
</evidence>
<gene>
    <name evidence="8" type="ORF">KHLLAP_LOCUS7776</name>
</gene>
<dbReference type="Pfam" id="PF00067">
    <property type="entry name" value="p450"/>
    <property type="match status" value="1"/>
</dbReference>
<dbReference type="PANTHER" id="PTHR24287:SF18">
    <property type="entry name" value="CYTOCHROME P450 MONOOXYGENASE APDE-RELATED"/>
    <property type="match status" value="1"/>
</dbReference>
<evidence type="ECO:0000256" key="3">
    <source>
        <dbReference type="ARBA" id="ARBA00022723"/>
    </source>
</evidence>
<keyword evidence="4 7" id="KW-0560">Oxidoreductase</keyword>
<reference evidence="8" key="1">
    <citation type="submission" date="2023-10" db="EMBL/GenBank/DDBJ databases">
        <authorList>
            <person name="Hackl T."/>
        </authorList>
    </citation>
    <scope>NUCLEOTIDE SEQUENCE</scope>
</reference>
<dbReference type="InterPro" id="IPR036396">
    <property type="entry name" value="Cyt_P450_sf"/>
</dbReference>
<keyword evidence="9" id="KW-1185">Reference proteome</keyword>
<dbReference type="Gene3D" id="1.10.630.10">
    <property type="entry name" value="Cytochrome P450"/>
    <property type="match status" value="1"/>
</dbReference>
<dbReference type="InterPro" id="IPR017972">
    <property type="entry name" value="Cyt_P450_CS"/>
</dbReference>
<accession>A0AAI8YJW2</accession>
<dbReference type="GO" id="GO:0004497">
    <property type="term" value="F:monooxygenase activity"/>
    <property type="evidence" value="ECO:0007669"/>
    <property type="project" value="UniProtKB-KW"/>
</dbReference>
<evidence type="ECO:0000256" key="1">
    <source>
        <dbReference type="ARBA" id="ARBA00001971"/>
    </source>
</evidence>
<comment type="cofactor">
    <cofactor evidence="1">
        <name>heme</name>
        <dbReference type="ChEBI" id="CHEBI:30413"/>
    </cofactor>
</comment>
<dbReference type="PROSITE" id="PS00086">
    <property type="entry name" value="CYTOCHROME_P450"/>
    <property type="match status" value="1"/>
</dbReference>
<protein>
    <submittedName>
        <fullName evidence="8">Uu.00g084940.m01.CDS01</fullName>
    </submittedName>
</protein>